<evidence type="ECO:0008006" key="3">
    <source>
        <dbReference type="Google" id="ProtNLM"/>
    </source>
</evidence>
<protein>
    <recommendedName>
        <fullName evidence="3">Core-binding (CB) domain-containing protein</fullName>
    </recommendedName>
</protein>
<sequence length="150" mass="17593">MYFEEPGWPLIDDFFLRLAEGRKAETVRRYARVRLRLYDFLDVDDMTQWLDPDDATLLAAEREFVRDGALWTVLGLDGVLRCLPGFLTDDQLPTSAAEARMQVSVISRFVTDLRNRHLVPHEHWQSLLLARRAVMRARTHLDDERRRAVI</sequence>
<reference evidence="1 2" key="1">
    <citation type="submission" date="2019-11" db="EMBL/GenBank/DDBJ databases">
        <authorList>
            <person name="Li J."/>
        </authorList>
    </citation>
    <scope>NUCLEOTIDE SEQUENCE [LARGE SCALE GENOMIC DNA]</scope>
    <source>
        <strain evidence="1 2">MF47</strain>
    </source>
</reference>
<dbReference type="Proteomes" id="UP000392064">
    <property type="component" value="Chromosome"/>
</dbReference>
<dbReference type="EMBL" id="CP045737">
    <property type="protein sequence ID" value="QGG41804.1"/>
    <property type="molecule type" value="Genomic_DNA"/>
</dbReference>
<dbReference type="KEGG" id="aef:GEV26_10755"/>
<gene>
    <name evidence="1" type="ORF">GEV26_10755</name>
</gene>
<accession>A0A5Q2MF88</accession>
<dbReference type="RefSeq" id="WP_153653070.1">
    <property type="nucleotide sequence ID" value="NZ_CP045737.1"/>
</dbReference>
<evidence type="ECO:0000313" key="2">
    <source>
        <dbReference type="Proteomes" id="UP000392064"/>
    </source>
</evidence>
<keyword evidence="2" id="KW-1185">Reference proteome</keyword>
<dbReference type="AlphaFoldDB" id="A0A5Q2MF88"/>
<proteinExistence type="predicted"/>
<evidence type="ECO:0000313" key="1">
    <source>
        <dbReference type="EMBL" id="QGG41804.1"/>
    </source>
</evidence>
<organism evidence="1 2">
    <name type="scientific">Aeromicrobium yanjiei</name>
    <dbReference type="NCBI Taxonomy" id="2662028"/>
    <lineage>
        <taxon>Bacteria</taxon>
        <taxon>Bacillati</taxon>
        <taxon>Actinomycetota</taxon>
        <taxon>Actinomycetes</taxon>
        <taxon>Propionibacteriales</taxon>
        <taxon>Nocardioidaceae</taxon>
        <taxon>Aeromicrobium</taxon>
    </lineage>
</organism>
<name>A0A5Q2MF88_9ACTN</name>